<evidence type="ECO:0000256" key="2">
    <source>
        <dbReference type="ARBA" id="ARBA00022801"/>
    </source>
</evidence>
<keyword evidence="2" id="KW-0378">Hydrolase</keyword>
<gene>
    <name evidence="6" type="ORF">XTPLMG730_1004</name>
</gene>
<dbReference type="Pfam" id="PF01095">
    <property type="entry name" value="Pectinesterase"/>
    <property type="match status" value="1"/>
</dbReference>
<name>A0A0K2ZLJ8_9XANT</name>
<dbReference type="SUPFAM" id="SSF51126">
    <property type="entry name" value="Pectin lyase-like"/>
    <property type="match status" value="1"/>
</dbReference>
<evidence type="ECO:0000256" key="3">
    <source>
        <dbReference type="ARBA" id="ARBA00023085"/>
    </source>
</evidence>
<evidence type="ECO:0000259" key="5">
    <source>
        <dbReference type="Pfam" id="PF01095"/>
    </source>
</evidence>
<accession>A0A0K2ZLJ8</accession>
<dbReference type="GO" id="GO:0030599">
    <property type="term" value="F:pectinesterase activity"/>
    <property type="evidence" value="ECO:0007669"/>
    <property type="project" value="InterPro"/>
</dbReference>
<dbReference type="GO" id="GO:0009279">
    <property type="term" value="C:cell outer membrane"/>
    <property type="evidence" value="ECO:0007669"/>
    <property type="project" value="TreeGrafter"/>
</dbReference>
<evidence type="ECO:0000313" key="7">
    <source>
        <dbReference type="Proteomes" id="UP000045978"/>
    </source>
</evidence>
<dbReference type="InterPro" id="IPR011050">
    <property type="entry name" value="Pectin_lyase_fold/virulence"/>
</dbReference>
<dbReference type="Proteomes" id="UP000045978">
    <property type="component" value="Unassembled WGS sequence"/>
</dbReference>
<sequence>MHSSVQAAVDAAVAAGGTMRRYISVKPGTYREVVCVPAAAPPITLFGLGSAPAHTTISFGNANPTPKPGGSATHPCASNASSSTVGTSDSGTVTVRAAQFQARNLAIVNSYVEGTYASSNQSAVALALRGDKAVLENVALVGNQDTLLAAPPAPAR</sequence>
<dbReference type="EMBL" id="CXOJ01000015">
    <property type="protein sequence ID" value="CTP85064.1"/>
    <property type="molecule type" value="Genomic_DNA"/>
</dbReference>
<evidence type="ECO:0000256" key="1">
    <source>
        <dbReference type="ARBA" id="ARBA00008891"/>
    </source>
</evidence>
<dbReference type="PANTHER" id="PTHR31321:SF57">
    <property type="entry name" value="PECTINESTERASE 53-RELATED"/>
    <property type="match status" value="1"/>
</dbReference>
<reference evidence="6 7" key="1">
    <citation type="submission" date="2015-07" db="EMBL/GenBank/DDBJ databases">
        <authorList>
            <person name="Noorani M."/>
        </authorList>
    </citation>
    <scope>NUCLEOTIDE SEQUENCE [LARGE SCALE GENOMIC DNA]</scope>
    <source>
        <strain evidence="6">LMG730</strain>
    </source>
</reference>
<evidence type="ECO:0000313" key="6">
    <source>
        <dbReference type="EMBL" id="CTP85064.1"/>
    </source>
</evidence>
<dbReference type="AlphaFoldDB" id="A0A0K2ZLJ8"/>
<feature type="domain" description="Pectinesterase catalytic" evidence="5">
    <location>
        <begin position="3"/>
        <end position="149"/>
    </location>
</feature>
<dbReference type="GO" id="GO:0042545">
    <property type="term" value="P:cell wall modification"/>
    <property type="evidence" value="ECO:0007669"/>
    <property type="project" value="InterPro"/>
</dbReference>
<comment type="similarity">
    <text evidence="1">Belongs to the pectinesterase family.</text>
</comment>
<dbReference type="InterPro" id="IPR000070">
    <property type="entry name" value="Pectinesterase_cat"/>
</dbReference>
<keyword evidence="3" id="KW-0063">Aspartyl esterase</keyword>
<protein>
    <submittedName>
        <fullName evidence="6">Acyl-CoA thioesterase</fullName>
    </submittedName>
</protein>
<proteinExistence type="inferred from homology"/>
<organism evidence="6 7">
    <name type="scientific">Xanthomonas graminis pv. phlei</name>
    <dbReference type="NCBI Taxonomy" id="487906"/>
    <lineage>
        <taxon>Bacteria</taxon>
        <taxon>Pseudomonadati</taxon>
        <taxon>Pseudomonadota</taxon>
        <taxon>Gammaproteobacteria</taxon>
        <taxon>Lysobacterales</taxon>
        <taxon>Lysobacteraceae</taxon>
        <taxon>Xanthomonas</taxon>
        <taxon>Xanthomonas translucens group</taxon>
        <taxon>Xanthomonas graminis</taxon>
    </lineage>
</organism>
<feature type="region of interest" description="Disordered" evidence="4">
    <location>
        <begin position="60"/>
        <end position="89"/>
    </location>
</feature>
<dbReference type="Gene3D" id="2.160.20.10">
    <property type="entry name" value="Single-stranded right-handed beta-helix, Pectin lyase-like"/>
    <property type="match status" value="1"/>
</dbReference>
<evidence type="ECO:0000256" key="4">
    <source>
        <dbReference type="SAM" id="MobiDB-lite"/>
    </source>
</evidence>
<dbReference type="PANTHER" id="PTHR31321">
    <property type="entry name" value="ACYL-COA THIOESTER HYDROLASE YBHC-RELATED"/>
    <property type="match status" value="1"/>
</dbReference>
<dbReference type="InterPro" id="IPR012334">
    <property type="entry name" value="Pectin_lyas_fold"/>
</dbReference>